<evidence type="ECO:0000313" key="8">
    <source>
        <dbReference type="Proteomes" id="UP000652427"/>
    </source>
</evidence>
<comment type="caution">
    <text evidence="7">The sequence shown here is derived from an EMBL/GenBank/DDBJ whole genome shotgun (WGS) entry which is preliminary data.</text>
</comment>
<evidence type="ECO:0000256" key="4">
    <source>
        <dbReference type="ARBA" id="ARBA00023125"/>
    </source>
</evidence>
<evidence type="ECO:0000256" key="5">
    <source>
        <dbReference type="ARBA" id="ARBA00023163"/>
    </source>
</evidence>
<keyword evidence="1" id="KW-0645">Protease</keyword>
<dbReference type="SUPFAM" id="SSF51306">
    <property type="entry name" value="LexA/Signal peptidase"/>
    <property type="match status" value="1"/>
</dbReference>
<dbReference type="PROSITE" id="PS00501">
    <property type="entry name" value="SPASE_I_1"/>
    <property type="match status" value="1"/>
</dbReference>
<dbReference type="Proteomes" id="UP000652427">
    <property type="component" value="Unassembled WGS sequence"/>
</dbReference>
<feature type="domain" description="Peptidase S24/S26A/S26B/S26C" evidence="6">
    <location>
        <begin position="79"/>
        <end position="204"/>
    </location>
</feature>
<dbReference type="RefSeq" id="WP_176280143.1">
    <property type="nucleotide sequence ID" value="NZ_JABWMH010000003.1"/>
</dbReference>
<reference evidence="7 8" key="1">
    <citation type="submission" date="2020-06" db="EMBL/GenBank/DDBJ databases">
        <authorList>
            <person name="Kim S.-J."/>
            <person name="Park S.-J."/>
        </authorList>
    </citation>
    <scope>NUCLEOTIDE SEQUENCE [LARGE SCALE GENOMIC DNA]</scope>
    <source>
        <strain evidence="7 8">SW-151</strain>
    </source>
</reference>
<sequence>MDDVRKTLDRLIRENGDDYSGLSKMLGRNAAYIQQFIKRGTPRKLDPEDRLRLASFYGIDEQLLGGPPPTGSDGMVEVPVLDVNVSAGHGALATSEDRKTRFSFDERWLRKLTPARGVSLSVVRVMGDSMEPTLSDGDDVLVDASDHGSRLRDGIYVMRVDDTLVIKRIALRPDSPFITIASDNPTYPTWEDVDRSTVHIAGRVLWFGRAL</sequence>
<dbReference type="PANTHER" id="PTHR40661">
    <property type="match status" value="1"/>
</dbReference>
<keyword evidence="2" id="KW-0378">Hydrolase</keyword>
<dbReference type="InterPro" id="IPR039418">
    <property type="entry name" value="LexA-like"/>
</dbReference>
<dbReference type="CDD" id="cd06529">
    <property type="entry name" value="S24_LexA-like"/>
    <property type="match status" value="1"/>
</dbReference>
<keyword evidence="8" id="KW-1185">Reference proteome</keyword>
<dbReference type="InterPro" id="IPR036286">
    <property type="entry name" value="LexA/Signal_pep-like_sf"/>
</dbReference>
<gene>
    <name evidence="7" type="ORF">HUO14_12705</name>
</gene>
<evidence type="ECO:0000256" key="3">
    <source>
        <dbReference type="ARBA" id="ARBA00023015"/>
    </source>
</evidence>
<dbReference type="InterPro" id="IPR019756">
    <property type="entry name" value="Pept_S26A_signal_pept_1_Ser-AS"/>
</dbReference>
<keyword evidence="4" id="KW-0238">DNA-binding</keyword>
<evidence type="ECO:0000313" key="7">
    <source>
        <dbReference type="EMBL" id="NVD28753.1"/>
    </source>
</evidence>
<keyword evidence="5" id="KW-0804">Transcription</keyword>
<proteinExistence type="predicted"/>
<evidence type="ECO:0000256" key="1">
    <source>
        <dbReference type="ARBA" id="ARBA00022670"/>
    </source>
</evidence>
<dbReference type="InterPro" id="IPR015927">
    <property type="entry name" value="Peptidase_S24_S26A/B/C"/>
</dbReference>
<evidence type="ECO:0000259" key="6">
    <source>
        <dbReference type="Pfam" id="PF00717"/>
    </source>
</evidence>
<dbReference type="PANTHER" id="PTHR40661:SF3">
    <property type="entry name" value="FELS-1 PROPHAGE TRANSCRIPTIONAL REGULATOR"/>
    <property type="match status" value="1"/>
</dbReference>
<dbReference type="Gene3D" id="2.10.109.10">
    <property type="entry name" value="Umud Fragment, subunit A"/>
    <property type="match status" value="1"/>
</dbReference>
<evidence type="ECO:0000256" key="2">
    <source>
        <dbReference type="ARBA" id="ARBA00022801"/>
    </source>
</evidence>
<organism evidence="7 8">
    <name type="scientific">Parasphingorhabdus flavimaris</name>
    <dbReference type="NCBI Taxonomy" id="266812"/>
    <lineage>
        <taxon>Bacteria</taxon>
        <taxon>Pseudomonadati</taxon>
        <taxon>Pseudomonadota</taxon>
        <taxon>Alphaproteobacteria</taxon>
        <taxon>Sphingomonadales</taxon>
        <taxon>Sphingomonadaceae</taxon>
        <taxon>Parasphingorhabdus</taxon>
    </lineage>
</organism>
<dbReference type="Pfam" id="PF00717">
    <property type="entry name" value="Peptidase_S24"/>
    <property type="match status" value="1"/>
</dbReference>
<accession>A0ABX2N581</accession>
<name>A0ABX2N581_9SPHN</name>
<protein>
    <submittedName>
        <fullName evidence="7">S24 family peptidase</fullName>
    </submittedName>
</protein>
<dbReference type="EMBL" id="JABWMH010000003">
    <property type="protein sequence ID" value="NVD28753.1"/>
    <property type="molecule type" value="Genomic_DNA"/>
</dbReference>
<keyword evidence="3" id="KW-0805">Transcription regulation</keyword>